<evidence type="ECO:0000256" key="9">
    <source>
        <dbReference type="SAM" id="MobiDB-lite"/>
    </source>
</evidence>
<evidence type="ECO:0000256" key="3">
    <source>
        <dbReference type="ARBA" id="ARBA00022884"/>
    </source>
</evidence>
<comment type="similarity">
    <text evidence="1 7">Belongs to the universal ribosomal protein uL3 family.</text>
</comment>
<evidence type="ECO:0000256" key="1">
    <source>
        <dbReference type="ARBA" id="ARBA00006540"/>
    </source>
</evidence>
<proteinExistence type="inferred from homology"/>
<dbReference type="AlphaFoldDB" id="A0A0H4T3N2"/>
<keyword evidence="3 8" id="KW-0694">RNA-binding</keyword>
<name>A0A0H4T3N2_9BACT</name>
<dbReference type="InterPro" id="IPR019927">
    <property type="entry name" value="Ribosomal_uL3_bac/org-type"/>
</dbReference>
<dbReference type="GO" id="GO:0006412">
    <property type="term" value="P:translation"/>
    <property type="evidence" value="ECO:0007669"/>
    <property type="project" value="UniProtKB-UniRule"/>
</dbReference>
<comment type="subunit">
    <text evidence="8">Part of the 50S ribosomal subunit. Forms a cluster with proteins L14 and L19.</text>
</comment>
<evidence type="ECO:0000256" key="4">
    <source>
        <dbReference type="ARBA" id="ARBA00022980"/>
    </source>
</evidence>
<dbReference type="GO" id="GO:0003735">
    <property type="term" value="F:structural constituent of ribosome"/>
    <property type="evidence" value="ECO:0007669"/>
    <property type="project" value="UniProtKB-UniRule"/>
</dbReference>
<dbReference type="Gene3D" id="2.40.30.10">
    <property type="entry name" value="Translation factors"/>
    <property type="match status" value="1"/>
</dbReference>
<feature type="compositionally biased region" description="Basic and acidic residues" evidence="9">
    <location>
        <begin position="127"/>
        <end position="146"/>
    </location>
</feature>
<feature type="region of interest" description="Disordered" evidence="9">
    <location>
        <begin position="118"/>
        <end position="146"/>
    </location>
</feature>
<dbReference type="NCBIfam" id="TIGR03625">
    <property type="entry name" value="L3_bact"/>
    <property type="match status" value="1"/>
</dbReference>
<dbReference type="Gene3D" id="4.10.960.10">
    <property type="entry name" value="Ribosomal protein L3, domain 3"/>
    <property type="match status" value="1"/>
</dbReference>
<accession>A0A0H4T3N2</accession>
<reference evidence="10" key="1">
    <citation type="journal article" date="2015" name="ISME J.">
        <title>Aquifer environment selects for microbial species cohorts in sediment and groundwater.</title>
        <authorList>
            <person name="Hug L.A."/>
            <person name="Thomas B.C."/>
            <person name="Brown C.T."/>
            <person name="Frischkorn K.R."/>
            <person name="Williams K.H."/>
            <person name="Tringe S.G."/>
            <person name="Banfield J.F."/>
        </authorList>
    </citation>
    <scope>NUCLEOTIDE SEQUENCE</scope>
</reference>
<keyword evidence="2 8" id="KW-0699">rRNA-binding</keyword>
<dbReference type="PROSITE" id="PS00474">
    <property type="entry name" value="RIBOSOMAL_L3"/>
    <property type="match status" value="1"/>
</dbReference>
<dbReference type="InterPro" id="IPR000597">
    <property type="entry name" value="Ribosomal_uL3"/>
</dbReference>
<evidence type="ECO:0000256" key="7">
    <source>
        <dbReference type="RuleBase" id="RU003905"/>
    </source>
</evidence>
<keyword evidence="5 7" id="KW-0687">Ribonucleoprotein</keyword>
<sequence length="146" mass="16265">MSGILGKKLGMTSIFNESGEAIPCTIIEAGPCYVLQVRTKERDGYDAVQLGFDEKPERLVSKPMKGQFGHAKTKALRLVREFRPANGLPSELGAEVRVDIFSQGDVVDVRGRSKGRGFQGVVKRHHFGGEHSDHQRLDPRSHQRLR</sequence>
<dbReference type="InterPro" id="IPR044892">
    <property type="entry name" value="Ribosomal_L3_dom_3_arc_sf"/>
</dbReference>
<dbReference type="PANTHER" id="PTHR11229">
    <property type="entry name" value="50S RIBOSOMAL PROTEIN L3"/>
    <property type="match status" value="1"/>
</dbReference>
<organism evidence="10">
    <name type="scientific">uncultured Ignavibacteria bacterium Rifle_16ft_4_minimus_16666</name>
    <dbReference type="NCBI Taxonomy" id="1665099"/>
    <lineage>
        <taxon>Bacteria</taxon>
        <taxon>Pseudomonadati</taxon>
        <taxon>Ignavibacteriota</taxon>
        <taxon>Ignavibacteria</taxon>
        <taxon>environmental samples</taxon>
    </lineage>
</organism>
<dbReference type="FunFam" id="3.30.160.810:FF:000001">
    <property type="entry name" value="50S ribosomal protein L3"/>
    <property type="match status" value="1"/>
</dbReference>
<evidence type="ECO:0000256" key="6">
    <source>
        <dbReference type="NCBIfam" id="TIGR03625"/>
    </source>
</evidence>
<evidence type="ECO:0000313" key="10">
    <source>
        <dbReference type="EMBL" id="AKQ01340.1"/>
    </source>
</evidence>
<dbReference type="GO" id="GO:0019843">
    <property type="term" value="F:rRNA binding"/>
    <property type="evidence" value="ECO:0007669"/>
    <property type="project" value="UniProtKB-KW"/>
</dbReference>
<dbReference type="Gene3D" id="3.30.160.810">
    <property type="match status" value="1"/>
</dbReference>
<protein>
    <recommendedName>
        <fullName evidence="6 8">50S ribosomal protein L3</fullName>
    </recommendedName>
</protein>
<keyword evidence="4 7" id="KW-0689">Ribosomal protein</keyword>
<dbReference type="InterPro" id="IPR019926">
    <property type="entry name" value="Ribosomal_uL3_CS"/>
</dbReference>
<dbReference type="EMBL" id="KT006961">
    <property type="protein sequence ID" value="AKQ01340.1"/>
    <property type="molecule type" value="Genomic_DNA"/>
</dbReference>
<dbReference type="Pfam" id="PF00297">
    <property type="entry name" value="Ribosomal_L3"/>
    <property type="match status" value="1"/>
</dbReference>
<dbReference type="InterPro" id="IPR009000">
    <property type="entry name" value="Transl_B-barrel_sf"/>
</dbReference>
<evidence type="ECO:0000256" key="8">
    <source>
        <dbReference type="RuleBase" id="RU003906"/>
    </source>
</evidence>
<evidence type="ECO:0000256" key="2">
    <source>
        <dbReference type="ARBA" id="ARBA00022730"/>
    </source>
</evidence>
<dbReference type="SUPFAM" id="SSF50447">
    <property type="entry name" value="Translation proteins"/>
    <property type="match status" value="1"/>
</dbReference>
<dbReference type="GO" id="GO:0022625">
    <property type="term" value="C:cytosolic large ribosomal subunit"/>
    <property type="evidence" value="ECO:0007669"/>
    <property type="project" value="TreeGrafter"/>
</dbReference>
<evidence type="ECO:0000256" key="5">
    <source>
        <dbReference type="ARBA" id="ARBA00023274"/>
    </source>
</evidence>
<dbReference type="PANTHER" id="PTHR11229:SF16">
    <property type="entry name" value="LARGE RIBOSOMAL SUBUNIT PROTEIN UL3C"/>
    <property type="match status" value="1"/>
</dbReference>
<comment type="function">
    <text evidence="8">One of the primary rRNA binding proteins, it binds directly near the 3'-end of the 23S rRNA, where it nucleates assembly of the 50S subunit.</text>
</comment>